<name>A0A1C3Y3R0_9HYPH</name>
<dbReference type="EMBL" id="FMAJ01000006">
    <property type="protein sequence ID" value="SCB59112.1"/>
    <property type="molecule type" value="Genomic_DNA"/>
</dbReference>
<dbReference type="Proteomes" id="UP000198723">
    <property type="component" value="Unassembled WGS sequence"/>
</dbReference>
<proteinExistence type="predicted"/>
<gene>
    <name evidence="1" type="ORF">GA0061105_106158</name>
</gene>
<organism evidence="1 2">
    <name type="scientific">Rhizobium aethiopicum</name>
    <dbReference type="NCBI Taxonomy" id="1138170"/>
    <lineage>
        <taxon>Bacteria</taxon>
        <taxon>Pseudomonadati</taxon>
        <taxon>Pseudomonadota</taxon>
        <taxon>Alphaproteobacteria</taxon>
        <taxon>Hyphomicrobiales</taxon>
        <taxon>Rhizobiaceae</taxon>
        <taxon>Rhizobium/Agrobacterium group</taxon>
        <taxon>Rhizobium</taxon>
    </lineage>
</organism>
<evidence type="ECO:0000313" key="2">
    <source>
        <dbReference type="Proteomes" id="UP000198723"/>
    </source>
</evidence>
<sequence>MTLKLPATRDGAGGFVRGQVDVLSLPAKVPAHEIVSGWLHFLAPEDLLLGRVIDGYDLEITDTHEAKTIIKANLMQEYRDEVSSPQIHED</sequence>
<evidence type="ECO:0000313" key="1">
    <source>
        <dbReference type="EMBL" id="SCB59112.1"/>
    </source>
</evidence>
<dbReference type="AlphaFoldDB" id="A0A1C3Y3R0"/>
<accession>A0A1C3Y3R0</accession>
<protein>
    <submittedName>
        <fullName evidence="1">Uncharacterized protein</fullName>
    </submittedName>
</protein>
<reference evidence="1 2" key="1">
    <citation type="submission" date="2016-08" db="EMBL/GenBank/DDBJ databases">
        <authorList>
            <person name="Seilhamer J.J."/>
        </authorList>
    </citation>
    <scope>NUCLEOTIDE SEQUENCE [LARGE SCALE GENOMIC DNA]</scope>
    <source>
        <strain evidence="1 2">HBR26</strain>
    </source>
</reference>